<gene>
    <name evidence="3" type="ORF">RCOM_0823620</name>
</gene>
<evidence type="ECO:0000313" key="3">
    <source>
        <dbReference type="EMBL" id="EEF36534.1"/>
    </source>
</evidence>
<dbReference type="GO" id="GO:0004523">
    <property type="term" value="F:RNA-DNA hybrid ribonuclease activity"/>
    <property type="evidence" value="ECO:0007669"/>
    <property type="project" value="InterPro"/>
</dbReference>
<sequence length="109" mass="12289">MYDLPPTQMYTCRCNPEETRGMAVSRALQVSKDRGFDSIVAESDCLSLISRLLSEEGLLNELGAILDSIREQSNDFGRPMSSELVMLQLILLQLIFVSLDAEFILFKIK</sequence>
<dbReference type="InterPro" id="IPR002156">
    <property type="entry name" value="RNaseH_domain"/>
</dbReference>
<proteinExistence type="predicted"/>
<keyword evidence="1" id="KW-1133">Transmembrane helix</keyword>
<dbReference type="Proteomes" id="UP000008311">
    <property type="component" value="Unassembled WGS sequence"/>
</dbReference>
<feature type="transmembrane region" description="Helical" evidence="1">
    <location>
        <begin position="85"/>
        <end position="106"/>
    </location>
</feature>
<keyword evidence="1" id="KW-0472">Membrane</keyword>
<keyword evidence="1" id="KW-0812">Transmembrane</keyword>
<evidence type="ECO:0000256" key="1">
    <source>
        <dbReference type="SAM" id="Phobius"/>
    </source>
</evidence>
<feature type="domain" description="RNase H type-1" evidence="2">
    <location>
        <begin position="16"/>
        <end position="76"/>
    </location>
</feature>
<dbReference type="EMBL" id="EQ973975">
    <property type="protein sequence ID" value="EEF36534.1"/>
    <property type="molecule type" value="Genomic_DNA"/>
</dbReference>
<reference evidence="4" key="1">
    <citation type="journal article" date="2010" name="Nat. Biotechnol.">
        <title>Draft genome sequence of the oilseed species Ricinus communis.</title>
        <authorList>
            <person name="Chan A.P."/>
            <person name="Crabtree J."/>
            <person name="Zhao Q."/>
            <person name="Lorenzi H."/>
            <person name="Orvis J."/>
            <person name="Puiu D."/>
            <person name="Melake-Berhan A."/>
            <person name="Jones K.M."/>
            <person name="Redman J."/>
            <person name="Chen G."/>
            <person name="Cahoon E.B."/>
            <person name="Gedil M."/>
            <person name="Stanke M."/>
            <person name="Haas B.J."/>
            <person name="Wortman J.R."/>
            <person name="Fraser-Liggett C.M."/>
            <person name="Ravel J."/>
            <person name="Rabinowicz P.D."/>
        </authorList>
    </citation>
    <scope>NUCLEOTIDE SEQUENCE [LARGE SCALE GENOMIC DNA]</scope>
    <source>
        <strain evidence="4">cv. Hale</strain>
    </source>
</reference>
<dbReference type="Pfam" id="PF13456">
    <property type="entry name" value="RVT_3"/>
    <property type="match status" value="1"/>
</dbReference>
<organism evidence="3 4">
    <name type="scientific">Ricinus communis</name>
    <name type="common">Castor bean</name>
    <dbReference type="NCBI Taxonomy" id="3988"/>
    <lineage>
        <taxon>Eukaryota</taxon>
        <taxon>Viridiplantae</taxon>
        <taxon>Streptophyta</taxon>
        <taxon>Embryophyta</taxon>
        <taxon>Tracheophyta</taxon>
        <taxon>Spermatophyta</taxon>
        <taxon>Magnoliopsida</taxon>
        <taxon>eudicotyledons</taxon>
        <taxon>Gunneridae</taxon>
        <taxon>Pentapetalae</taxon>
        <taxon>rosids</taxon>
        <taxon>fabids</taxon>
        <taxon>Malpighiales</taxon>
        <taxon>Euphorbiaceae</taxon>
        <taxon>Acalyphoideae</taxon>
        <taxon>Acalypheae</taxon>
        <taxon>Ricinus</taxon>
    </lineage>
</organism>
<accession>B9SIM1</accession>
<evidence type="ECO:0000313" key="4">
    <source>
        <dbReference type="Proteomes" id="UP000008311"/>
    </source>
</evidence>
<name>B9SIM1_RICCO</name>
<protein>
    <recommendedName>
        <fullName evidence="2">RNase H type-1 domain-containing protein</fullName>
    </recommendedName>
</protein>
<dbReference type="AlphaFoldDB" id="B9SIM1"/>
<evidence type="ECO:0000259" key="2">
    <source>
        <dbReference type="Pfam" id="PF13456"/>
    </source>
</evidence>
<keyword evidence="4" id="KW-1185">Reference proteome</keyword>
<dbReference type="InParanoid" id="B9SIM1"/>
<dbReference type="GO" id="GO:0003676">
    <property type="term" value="F:nucleic acid binding"/>
    <property type="evidence" value="ECO:0007669"/>
    <property type="project" value="InterPro"/>
</dbReference>